<comment type="caution">
    <text evidence="1">The sequence shown here is derived from an EMBL/GenBank/DDBJ whole genome shotgun (WGS) entry which is preliminary data.</text>
</comment>
<dbReference type="Proteomes" id="UP001056120">
    <property type="component" value="Linkage Group LG04"/>
</dbReference>
<organism evidence="1 2">
    <name type="scientific">Smallanthus sonchifolius</name>
    <dbReference type="NCBI Taxonomy" id="185202"/>
    <lineage>
        <taxon>Eukaryota</taxon>
        <taxon>Viridiplantae</taxon>
        <taxon>Streptophyta</taxon>
        <taxon>Embryophyta</taxon>
        <taxon>Tracheophyta</taxon>
        <taxon>Spermatophyta</taxon>
        <taxon>Magnoliopsida</taxon>
        <taxon>eudicotyledons</taxon>
        <taxon>Gunneridae</taxon>
        <taxon>Pentapetalae</taxon>
        <taxon>asterids</taxon>
        <taxon>campanulids</taxon>
        <taxon>Asterales</taxon>
        <taxon>Asteraceae</taxon>
        <taxon>Asteroideae</taxon>
        <taxon>Heliantheae alliance</taxon>
        <taxon>Millerieae</taxon>
        <taxon>Smallanthus</taxon>
    </lineage>
</organism>
<evidence type="ECO:0000313" key="2">
    <source>
        <dbReference type="Proteomes" id="UP001056120"/>
    </source>
</evidence>
<reference evidence="1 2" key="2">
    <citation type="journal article" date="2022" name="Mol. Ecol. Resour.">
        <title>The genomes of chicory, endive, great burdock and yacon provide insights into Asteraceae paleo-polyploidization history and plant inulin production.</title>
        <authorList>
            <person name="Fan W."/>
            <person name="Wang S."/>
            <person name="Wang H."/>
            <person name="Wang A."/>
            <person name="Jiang F."/>
            <person name="Liu H."/>
            <person name="Zhao H."/>
            <person name="Xu D."/>
            <person name="Zhang Y."/>
        </authorList>
    </citation>
    <scope>NUCLEOTIDE SEQUENCE [LARGE SCALE GENOMIC DNA]</scope>
    <source>
        <strain evidence="2">cv. Yunnan</strain>
        <tissue evidence="1">Leaves</tissue>
    </source>
</reference>
<gene>
    <name evidence="1" type="ORF">L1987_12971</name>
</gene>
<protein>
    <submittedName>
        <fullName evidence="1">Uncharacterized protein</fullName>
    </submittedName>
</protein>
<proteinExistence type="predicted"/>
<dbReference type="EMBL" id="CM042021">
    <property type="protein sequence ID" value="KAI3819147.1"/>
    <property type="molecule type" value="Genomic_DNA"/>
</dbReference>
<keyword evidence="2" id="KW-1185">Reference proteome</keyword>
<name>A0ACB9JIQ0_9ASTR</name>
<accession>A0ACB9JIQ0</accession>
<evidence type="ECO:0000313" key="1">
    <source>
        <dbReference type="EMBL" id="KAI3819147.1"/>
    </source>
</evidence>
<sequence>MLKRNRQPQCSEPLSEKIHRFHSAILVVSGSRVHVFCFNQNLDLAYIRKELEVFEQRLYELDSVIITMCDCPSSSLSSSSCIRFPPSSLHIISFPPSFNRATKPPTKFSIKTSQNPNPKISKSDQNQFVEELKFKEEFELNDNRDEETNFLRFDANLTEKEGGEEEDLVKIREWEDVKLGELDVDKSNQVKVVRRGKQLMKRSNVIAKQVISIQSALSLGFVSQLWVDTNTWMVVIVEVRPNLLSGEQEMFFLEDTRQVGDVILVEDETVMDKEYKMVGLETLVGYNVVTPGRQDIGKVRGYTFNINSGAIESLELDSFGISIIPSSLVSTYALLVEDVLEVVSDTVVVHDAAALRIQRVTKGFWDGRRTDYSMDDLDYYSDLEERSEYRKGRRRRPGPSNRRPKEKPIDNTQEDWHLPMDYL</sequence>
<reference evidence="2" key="1">
    <citation type="journal article" date="2022" name="Mol. Ecol. Resour.">
        <title>The genomes of chicory, endive, great burdock and yacon provide insights into Asteraceae palaeo-polyploidization history and plant inulin production.</title>
        <authorList>
            <person name="Fan W."/>
            <person name="Wang S."/>
            <person name="Wang H."/>
            <person name="Wang A."/>
            <person name="Jiang F."/>
            <person name="Liu H."/>
            <person name="Zhao H."/>
            <person name="Xu D."/>
            <person name="Zhang Y."/>
        </authorList>
    </citation>
    <scope>NUCLEOTIDE SEQUENCE [LARGE SCALE GENOMIC DNA]</scope>
    <source>
        <strain evidence="2">cv. Yunnan</strain>
    </source>
</reference>